<dbReference type="Proteomes" id="UP001589896">
    <property type="component" value="Unassembled WGS sequence"/>
</dbReference>
<keyword evidence="1" id="KW-0732">Signal</keyword>
<evidence type="ECO:0000313" key="2">
    <source>
        <dbReference type="EMBL" id="MFC0679278.1"/>
    </source>
</evidence>
<feature type="chain" id="PRO_5046240867" evidence="1">
    <location>
        <begin position="21"/>
        <end position="192"/>
    </location>
</feature>
<keyword evidence="3" id="KW-1185">Reference proteome</keyword>
<name>A0ABV6RQL8_9GAMM</name>
<dbReference type="EMBL" id="JBHLTG010000003">
    <property type="protein sequence ID" value="MFC0679278.1"/>
    <property type="molecule type" value="Genomic_DNA"/>
</dbReference>
<proteinExistence type="predicted"/>
<comment type="caution">
    <text evidence="2">The sequence shown here is derived from an EMBL/GenBank/DDBJ whole genome shotgun (WGS) entry which is preliminary data.</text>
</comment>
<feature type="signal peptide" evidence="1">
    <location>
        <begin position="1"/>
        <end position="20"/>
    </location>
</feature>
<gene>
    <name evidence="2" type="ORF">ACFFGH_15695</name>
</gene>
<evidence type="ECO:0000313" key="3">
    <source>
        <dbReference type="Proteomes" id="UP001589896"/>
    </source>
</evidence>
<sequence>MKKWLAIALLAFAAAFAYLAAGPFLAINSIRGAIEQNDTAALSQHVDFPTLRVNLRAQVDDYLVRKAGVDVQASPFGAIALRIAGAASGGIVDALATPAGIGFVLQGRSAWHRISGDGVSQADTYAHVPPEDLLAEAQYRYESPSRFTATVRNRDGAPVVFVLTRDGVRWRVTDVRLPLQALDPTLAPGQQG</sequence>
<protein>
    <submittedName>
        <fullName evidence="2">DUF2939 domain-containing protein</fullName>
    </submittedName>
</protein>
<dbReference type="RefSeq" id="WP_386669865.1">
    <property type="nucleotide sequence ID" value="NZ_JBHLTG010000003.1"/>
</dbReference>
<dbReference type="InterPro" id="IPR021330">
    <property type="entry name" value="DUF2939"/>
</dbReference>
<evidence type="ECO:0000256" key="1">
    <source>
        <dbReference type="SAM" id="SignalP"/>
    </source>
</evidence>
<dbReference type="Pfam" id="PF11159">
    <property type="entry name" value="DUF2939"/>
    <property type="match status" value="1"/>
</dbReference>
<reference evidence="2 3" key="1">
    <citation type="submission" date="2024-09" db="EMBL/GenBank/DDBJ databases">
        <authorList>
            <person name="Sun Q."/>
            <person name="Mori K."/>
        </authorList>
    </citation>
    <scope>NUCLEOTIDE SEQUENCE [LARGE SCALE GENOMIC DNA]</scope>
    <source>
        <strain evidence="2 3">KCTC 23076</strain>
    </source>
</reference>
<accession>A0ABV6RQL8</accession>
<organism evidence="2 3">
    <name type="scientific">Lysobacter korlensis</name>
    <dbReference type="NCBI Taxonomy" id="553636"/>
    <lineage>
        <taxon>Bacteria</taxon>
        <taxon>Pseudomonadati</taxon>
        <taxon>Pseudomonadota</taxon>
        <taxon>Gammaproteobacteria</taxon>
        <taxon>Lysobacterales</taxon>
        <taxon>Lysobacteraceae</taxon>
        <taxon>Lysobacter</taxon>
    </lineage>
</organism>